<organism evidence="2 3">
    <name type="scientific">Mesorhabditis spiculigera</name>
    <dbReference type="NCBI Taxonomy" id="96644"/>
    <lineage>
        <taxon>Eukaryota</taxon>
        <taxon>Metazoa</taxon>
        <taxon>Ecdysozoa</taxon>
        <taxon>Nematoda</taxon>
        <taxon>Chromadorea</taxon>
        <taxon>Rhabditida</taxon>
        <taxon>Rhabditina</taxon>
        <taxon>Rhabditomorpha</taxon>
        <taxon>Rhabditoidea</taxon>
        <taxon>Rhabditidae</taxon>
        <taxon>Mesorhabditinae</taxon>
        <taxon>Mesorhabditis</taxon>
    </lineage>
</organism>
<keyword evidence="3" id="KW-1185">Reference proteome</keyword>
<dbReference type="Proteomes" id="UP001177023">
    <property type="component" value="Unassembled WGS sequence"/>
</dbReference>
<dbReference type="Gene3D" id="1.10.510.10">
    <property type="entry name" value="Transferase(Phosphotransferase) domain 1"/>
    <property type="match status" value="1"/>
</dbReference>
<gene>
    <name evidence="2" type="ORF">MSPICULIGERA_LOCUS15863</name>
</gene>
<feature type="non-terminal residue" evidence="2">
    <location>
        <position position="326"/>
    </location>
</feature>
<feature type="region of interest" description="Disordered" evidence="1">
    <location>
        <begin position="68"/>
        <end position="118"/>
    </location>
</feature>
<comment type="caution">
    <text evidence="2">The sequence shown here is derived from an EMBL/GenBank/DDBJ whole genome shotgun (WGS) entry which is preliminary data.</text>
</comment>
<protein>
    <submittedName>
        <fullName evidence="2">Uncharacterized protein</fullName>
    </submittedName>
</protein>
<name>A0AA36G2Z4_9BILA</name>
<dbReference type="EMBL" id="CATQJA010002651">
    <property type="protein sequence ID" value="CAJ0577593.1"/>
    <property type="molecule type" value="Genomic_DNA"/>
</dbReference>
<sequence length="326" mass="36890">MLLYNCPVQLLEYAEHLRELNYYTRPNYRKLYETLADVMNDGGFKYTDQYDWERVAVRPSRSFDAFRGSSEDLQTAHTAPSHEKIGSRENVAAEGKSTMVEPADKPSEFSPGPNEPLPLSHKKTLDTARDQDIATMVIAAVDIGSKCEYLRGVAHHFADGYDTNKIRMWEREHLRLFKFNISHTHCLHFLRIFQFMTHDLMAEKNLQGAWTLMKALGCLAMAHFTTAKQQPSLLAAAVARVAFEMLHQRGIIASAEPSVLLHLHHVESEHLPVAIALVEWLQACPKAIVSNIAKYYADEGVQINDTELRDVLASLRMALVRAELTG</sequence>
<evidence type="ECO:0000313" key="3">
    <source>
        <dbReference type="Proteomes" id="UP001177023"/>
    </source>
</evidence>
<proteinExistence type="predicted"/>
<accession>A0AA36G2Z4</accession>
<evidence type="ECO:0000313" key="2">
    <source>
        <dbReference type="EMBL" id="CAJ0577593.1"/>
    </source>
</evidence>
<dbReference type="AlphaFoldDB" id="A0AA36G2Z4"/>
<dbReference type="Gene3D" id="1.10.472.10">
    <property type="entry name" value="Cyclin-like"/>
    <property type="match status" value="1"/>
</dbReference>
<reference evidence="2" key="1">
    <citation type="submission" date="2023-06" db="EMBL/GenBank/DDBJ databases">
        <authorList>
            <person name="Delattre M."/>
        </authorList>
    </citation>
    <scope>NUCLEOTIDE SEQUENCE</scope>
    <source>
        <strain evidence="2">AF72</strain>
    </source>
</reference>
<evidence type="ECO:0000256" key="1">
    <source>
        <dbReference type="SAM" id="MobiDB-lite"/>
    </source>
</evidence>